<dbReference type="AlphaFoldDB" id="A0A161WQX9"/>
<comment type="caution">
    <text evidence="1">The sequence shown here is derived from an EMBL/GenBank/DDBJ whole genome shotgun (WGS) entry which is preliminary data.</text>
</comment>
<name>A0A161WQX9_9NOCA</name>
<accession>A0A161WQX9</accession>
<keyword evidence="2" id="KW-1185">Reference proteome</keyword>
<protein>
    <recommendedName>
        <fullName evidence="3">Minor tail protein</fullName>
    </recommendedName>
</protein>
<sequence>MKRLVKPPAVKLDFIAAIEAWVRSLLGINSAHGAAIAELETRLATGSAYVDKFNRLNAPVLGNDWIQGGAGQGLGIIDSAARIDNTGISTGIRYAICPQQMTDDNHSVAAIVNPAGVMAGAMTSLYLRANADLTEFVYLNAYRDALYIGRGTRSGDNWTFNDWKSVTSRGVRESDTVEFVPSGTTYRVMINKTTILEHTDVSGYPIDSAHRTVGFSSETKFQGIIPNYSWGLAAFSARSGLGQLSATHATATAARETAAAAQATAHDAHTAATNAQTAVASKPDYSDIPTDIPLWENLNPNDDTTFPLSQAVLLTNATKDGGESESIVPFYTPASGALELGFIRARRDRTYNEIGLIIGPSGWSLVNNVHICLYKLNQATGDLDTLLWTSGDIKTRLGQSDTHYRFNMSTDGTATGPITAAKGDVFAVGFLQNYFGLGGYELIALQRYEIAQPAGIHPRQPYYWSRGGSGGNGPGFDGPPSSIPFASFGTNKWWPWFVLG</sequence>
<evidence type="ECO:0000313" key="2">
    <source>
        <dbReference type="Proteomes" id="UP000076512"/>
    </source>
</evidence>
<organism evidence="1 2">
    <name type="scientific">Nocardia terpenica</name>
    <dbReference type="NCBI Taxonomy" id="455432"/>
    <lineage>
        <taxon>Bacteria</taxon>
        <taxon>Bacillati</taxon>
        <taxon>Actinomycetota</taxon>
        <taxon>Actinomycetes</taxon>
        <taxon>Mycobacteriales</taxon>
        <taxon>Nocardiaceae</taxon>
        <taxon>Nocardia</taxon>
    </lineage>
</organism>
<reference evidence="1 2" key="1">
    <citation type="submission" date="2016-04" db="EMBL/GenBank/DDBJ databases">
        <authorList>
            <person name="Evans L.H."/>
            <person name="Alamgir A."/>
            <person name="Owens N."/>
            <person name="Weber N.D."/>
            <person name="Virtaneva K."/>
            <person name="Barbian K."/>
            <person name="Babar A."/>
            <person name="Rosenke K."/>
        </authorList>
    </citation>
    <scope>NUCLEOTIDE SEQUENCE [LARGE SCALE GENOMIC DNA]</scope>
    <source>
        <strain evidence="1 2">IFM 0406</strain>
    </source>
</reference>
<dbReference type="Proteomes" id="UP000076512">
    <property type="component" value="Unassembled WGS sequence"/>
</dbReference>
<evidence type="ECO:0000313" key="1">
    <source>
        <dbReference type="EMBL" id="KZM75735.1"/>
    </source>
</evidence>
<gene>
    <name evidence="1" type="ORF">AWN90_20575</name>
</gene>
<evidence type="ECO:0008006" key="3">
    <source>
        <dbReference type="Google" id="ProtNLM"/>
    </source>
</evidence>
<dbReference type="STRING" id="455432.AWN90_20575"/>
<dbReference type="EMBL" id="LWGR01000003">
    <property type="protein sequence ID" value="KZM75735.1"/>
    <property type="molecule type" value="Genomic_DNA"/>
</dbReference>
<proteinExistence type="predicted"/>